<accession>A7NHU3</accession>
<proteinExistence type="inferred from homology"/>
<dbReference type="SUPFAM" id="SSF52540">
    <property type="entry name" value="P-loop containing nucleoside triphosphate hydrolases"/>
    <property type="match status" value="1"/>
</dbReference>
<dbReference type="InterPro" id="IPR040612">
    <property type="entry name" value="ArsA_HSP20-like"/>
</dbReference>
<evidence type="ECO:0000313" key="5">
    <source>
        <dbReference type="Proteomes" id="UP000000263"/>
    </source>
</evidence>
<feature type="domain" description="ArsA HSP20-like" evidence="3">
    <location>
        <begin position="292"/>
        <end position="348"/>
    </location>
</feature>
<dbReference type="AlphaFoldDB" id="A7NHU3"/>
<comment type="similarity">
    <text evidence="1">Belongs to the arsA ATPase family.</text>
</comment>
<dbReference type="InterPro" id="IPR027417">
    <property type="entry name" value="P-loop_NTPase"/>
</dbReference>
<evidence type="ECO:0000256" key="1">
    <source>
        <dbReference type="ARBA" id="ARBA00011040"/>
    </source>
</evidence>
<dbReference type="Gene3D" id="3.40.50.300">
    <property type="entry name" value="P-loop containing nucleotide triphosphate hydrolases"/>
    <property type="match status" value="1"/>
</dbReference>
<dbReference type="EMBL" id="CP000804">
    <property type="protein sequence ID" value="ABU57040.1"/>
    <property type="molecule type" value="Genomic_DNA"/>
</dbReference>
<organism evidence="4 5">
    <name type="scientific">Roseiflexus castenholzii (strain DSM 13941 / HLO8)</name>
    <dbReference type="NCBI Taxonomy" id="383372"/>
    <lineage>
        <taxon>Bacteria</taxon>
        <taxon>Bacillati</taxon>
        <taxon>Chloroflexota</taxon>
        <taxon>Chloroflexia</taxon>
        <taxon>Chloroflexales</taxon>
        <taxon>Roseiflexineae</taxon>
        <taxon>Roseiflexaceae</taxon>
        <taxon>Roseiflexus</taxon>
    </lineage>
</organism>
<dbReference type="HOGENOM" id="CLU_040761_1_0_0"/>
<sequence>MAAAAEAARAADAGKRTLLLTYGSTAGLGALLGVAIGSVPVEVAPRLNALALDARSELAAAWEETRATLLPPFSNLAGDELPQPPASDAAFALLRIRDLAPNYDRVVVDAGPHDPLIEALGVPDNLRWIARLLIGLDGQPAQGSLLPGLLLPPEFVSNLRRVLVEAERLRNLLDAPASMVCYVLRPDAAALAEARLAIPAIQLHGVAVGALVAGPLLPPNPEDARLAPLERLQAALLDEAAAIWSARPLLRLDMSATAGGHMPLLLAGRAMGDAGAVTVRSPIGNDYRGEPALTFELPGLPQGAIGLTLSGDDLIVRVGSYRRHVPLPSRLRGVRAVRATREGDLLVVRRR</sequence>
<evidence type="ECO:0000313" key="4">
    <source>
        <dbReference type="EMBL" id="ABU57040.1"/>
    </source>
</evidence>
<keyword evidence="5" id="KW-1185">Reference proteome</keyword>
<gene>
    <name evidence="4" type="ordered locus">Rcas_0926</name>
</gene>
<dbReference type="InterPro" id="IPR025723">
    <property type="entry name" value="ArsA/GET3_ATPase-like"/>
</dbReference>
<name>A7NHU3_ROSCS</name>
<evidence type="ECO:0000259" key="3">
    <source>
        <dbReference type="Pfam" id="PF17886"/>
    </source>
</evidence>
<dbReference type="eggNOG" id="COG0003">
    <property type="taxonomic scope" value="Bacteria"/>
</dbReference>
<protein>
    <submittedName>
        <fullName evidence="4">ATPase involved in chromosome partitioning-like protein</fullName>
    </submittedName>
</protein>
<evidence type="ECO:0000259" key="2">
    <source>
        <dbReference type="Pfam" id="PF02374"/>
    </source>
</evidence>
<dbReference type="KEGG" id="rca:Rcas_0926"/>
<dbReference type="Pfam" id="PF17886">
    <property type="entry name" value="ArsA_HSP20"/>
    <property type="match status" value="1"/>
</dbReference>
<dbReference type="Gene3D" id="2.60.40.790">
    <property type="match status" value="1"/>
</dbReference>
<dbReference type="Proteomes" id="UP000000263">
    <property type="component" value="Chromosome"/>
</dbReference>
<reference evidence="4 5" key="1">
    <citation type="submission" date="2007-08" db="EMBL/GenBank/DDBJ databases">
        <title>Complete sequence of Roseiflexus castenholzii DSM 13941.</title>
        <authorList>
            <consortium name="US DOE Joint Genome Institute"/>
            <person name="Copeland A."/>
            <person name="Lucas S."/>
            <person name="Lapidus A."/>
            <person name="Barry K."/>
            <person name="Glavina del Rio T."/>
            <person name="Dalin E."/>
            <person name="Tice H."/>
            <person name="Pitluck S."/>
            <person name="Thompson L.S."/>
            <person name="Brettin T."/>
            <person name="Bruce D."/>
            <person name="Detter J.C."/>
            <person name="Han C."/>
            <person name="Tapia R."/>
            <person name="Schmutz J."/>
            <person name="Larimer F."/>
            <person name="Land M."/>
            <person name="Hauser L."/>
            <person name="Kyrpides N."/>
            <person name="Mikhailova N."/>
            <person name="Bryant D.A."/>
            <person name="Hanada S."/>
            <person name="Tsukatani Y."/>
            <person name="Richardson P."/>
        </authorList>
    </citation>
    <scope>NUCLEOTIDE SEQUENCE [LARGE SCALE GENOMIC DNA]</scope>
    <source>
        <strain evidence="5">DSM 13941 / HLO8</strain>
    </source>
</reference>
<dbReference type="STRING" id="383372.Rcas_0926"/>
<dbReference type="Pfam" id="PF02374">
    <property type="entry name" value="ArsA_ATPase"/>
    <property type="match status" value="1"/>
</dbReference>
<feature type="domain" description="ArsA/GET3 Anion-transporting ATPase-like" evidence="2">
    <location>
        <begin position="3"/>
        <end position="252"/>
    </location>
</feature>
<dbReference type="InterPro" id="IPR008978">
    <property type="entry name" value="HSP20-like_chaperone"/>
</dbReference>